<dbReference type="RefSeq" id="WP_120623694.1">
    <property type="nucleotide sequence ID" value="NZ_RAWG01000010.1"/>
</dbReference>
<dbReference type="SMART" id="SM00834">
    <property type="entry name" value="CxxC_CXXC_SSSS"/>
    <property type="match status" value="1"/>
</dbReference>
<dbReference type="OrthoDB" id="9813321at2"/>
<dbReference type="InterPro" id="IPR013429">
    <property type="entry name" value="Regulatory_FmdB_Zinc_ribbon"/>
</dbReference>
<gene>
    <name evidence="2" type="ORF">D7X12_02695</name>
</gene>
<protein>
    <submittedName>
        <fullName evidence="2">Zinc ribbon domain-containing protein</fullName>
    </submittedName>
</protein>
<evidence type="ECO:0000313" key="2">
    <source>
        <dbReference type="EMBL" id="RKH47493.1"/>
    </source>
</evidence>
<proteinExistence type="predicted"/>
<keyword evidence="3" id="KW-1185">Reference proteome</keyword>
<sequence>MPVYEFFCRKCREPFTEVMKIKEHDERTPVCPRCREAKEVEKRLSAVHAVTTKKWLTY</sequence>
<dbReference type="Proteomes" id="UP000273405">
    <property type="component" value="Unassembled WGS sequence"/>
</dbReference>
<dbReference type="NCBIfam" id="TIGR02605">
    <property type="entry name" value="CxxC_CxxC_SSSS"/>
    <property type="match status" value="1"/>
</dbReference>
<evidence type="ECO:0000259" key="1">
    <source>
        <dbReference type="SMART" id="SM00834"/>
    </source>
</evidence>
<name>A0A3A8NTW2_9BACT</name>
<dbReference type="EMBL" id="RAWG01000010">
    <property type="protein sequence ID" value="RKH47493.1"/>
    <property type="molecule type" value="Genomic_DNA"/>
</dbReference>
<feature type="domain" description="Putative regulatory protein FmdB zinc ribbon" evidence="1">
    <location>
        <begin position="1"/>
        <end position="45"/>
    </location>
</feature>
<comment type="caution">
    <text evidence="2">The sequence shown here is derived from an EMBL/GenBank/DDBJ whole genome shotgun (WGS) entry which is preliminary data.</text>
</comment>
<evidence type="ECO:0000313" key="3">
    <source>
        <dbReference type="Proteomes" id="UP000273405"/>
    </source>
</evidence>
<reference evidence="3" key="1">
    <citation type="submission" date="2018-09" db="EMBL/GenBank/DDBJ databases">
        <authorList>
            <person name="Livingstone P.G."/>
            <person name="Whitworth D.E."/>
        </authorList>
    </citation>
    <scope>NUCLEOTIDE SEQUENCE [LARGE SCALE GENOMIC DNA]</scope>
    <source>
        <strain evidence="3">CA040B</strain>
    </source>
</reference>
<organism evidence="2 3">
    <name type="scientific">Corallococcus sicarius</name>
    <dbReference type="NCBI Taxonomy" id="2316726"/>
    <lineage>
        <taxon>Bacteria</taxon>
        <taxon>Pseudomonadati</taxon>
        <taxon>Myxococcota</taxon>
        <taxon>Myxococcia</taxon>
        <taxon>Myxococcales</taxon>
        <taxon>Cystobacterineae</taxon>
        <taxon>Myxococcaceae</taxon>
        <taxon>Corallococcus</taxon>
    </lineage>
</organism>
<dbReference type="Pfam" id="PF09723">
    <property type="entry name" value="Zn_ribbon_8"/>
    <property type="match status" value="1"/>
</dbReference>
<accession>A0A3A8NTW2</accession>
<dbReference type="AlphaFoldDB" id="A0A3A8NTW2"/>